<feature type="transmembrane region" description="Helical" evidence="1">
    <location>
        <begin position="220"/>
        <end position="240"/>
    </location>
</feature>
<evidence type="ECO:0000313" key="3">
    <source>
        <dbReference type="Proteomes" id="UP001403385"/>
    </source>
</evidence>
<dbReference type="PANTHER" id="PTHR43044:SF1">
    <property type="entry name" value="QUINOL:CYTOCHROME C OXIDOREDUCTASE QUINONE-BINDING SUBUNIT 2"/>
    <property type="match status" value="1"/>
</dbReference>
<reference evidence="2 3" key="1">
    <citation type="submission" date="2024-04" db="EMBL/GenBank/DDBJ databases">
        <title>Novel genus in family Flammeovirgaceae.</title>
        <authorList>
            <person name="Nguyen T.H."/>
            <person name="Vuong T.Q."/>
            <person name="Le H."/>
            <person name="Kim S.-G."/>
        </authorList>
    </citation>
    <scope>NUCLEOTIDE SEQUENCE [LARGE SCALE GENOMIC DNA]</scope>
    <source>
        <strain evidence="2 3">JCM 23209</strain>
    </source>
</reference>
<dbReference type="AlphaFoldDB" id="A0AAW9RPU7"/>
<accession>A0AAW9RPU7</accession>
<evidence type="ECO:0000256" key="1">
    <source>
        <dbReference type="SAM" id="Phobius"/>
    </source>
</evidence>
<feature type="transmembrane region" description="Helical" evidence="1">
    <location>
        <begin position="118"/>
        <end position="144"/>
    </location>
</feature>
<name>A0AAW9RPU7_9BACT</name>
<organism evidence="2 3">
    <name type="scientific">Rapidithrix thailandica</name>
    <dbReference type="NCBI Taxonomy" id="413964"/>
    <lineage>
        <taxon>Bacteria</taxon>
        <taxon>Pseudomonadati</taxon>
        <taxon>Bacteroidota</taxon>
        <taxon>Cytophagia</taxon>
        <taxon>Cytophagales</taxon>
        <taxon>Flammeovirgaceae</taxon>
        <taxon>Rapidithrix</taxon>
    </lineage>
</organism>
<feature type="transmembrane region" description="Helical" evidence="1">
    <location>
        <begin position="334"/>
        <end position="352"/>
    </location>
</feature>
<keyword evidence="3" id="KW-1185">Reference proteome</keyword>
<dbReference type="Proteomes" id="UP001403385">
    <property type="component" value="Unassembled WGS sequence"/>
</dbReference>
<keyword evidence="1" id="KW-1133">Transmembrane helix</keyword>
<sequence length="440" mass="50101">MSHEIKNVEEYFQISPKLKKNLAIILGIGLVLFVIGLFQVSSSGGEHHGDHHGELINAASTASVQGAAAVEAEGHGFHWIQRLYANLWINNIYFIGIAIIGVFFFAIQYIANAGWSVVLLRIMSALSTFLPIAAVLMIVTFFFANHDLFHWTHEGIADPASDNYDAIIAGKVGFLNLPFYWSRLIIFLGVWILFAWMLRKQSGKEESIGGVKLYKNTTKLSGAFLIFFGISSSVAAWDWIMSIDTHWYSTMFGWYVFASWFVSGLAAITLIAVLLKDAGFMKVLNENHLHDMGKFVFGFSIFWTYIWFSQFLLIYYANIPEETVYFWERLNSDYYSKFIFINLFLNFFFPFLGLMTRDAKRKIILLKIVCVIVLIGHWLDFYLMVTPGTLKGHGNFGFLEIGLTMIYLAVFAFVVANALTKLPLIPKKHPMLEESLHHHT</sequence>
<comment type="caution">
    <text evidence="2">The sequence shown here is derived from an EMBL/GenBank/DDBJ whole genome shotgun (WGS) entry which is preliminary data.</text>
</comment>
<feature type="transmembrane region" description="Helical" evidence="1">
    <location>
        <begin position="180"/>
        <end position="199"/>
    </location>
</feature>
<feature type="transmembrane region" description="Helical" evidence="1">
    <location>
        <begin position="396"/>
        <end position="419"/>
    </location>
</feature>
<evidence type="ECO:0000313" key="2">
    <source>
        <dbReference type="EMBL" id="MEN7546927.1"/>
    </source>
</evidence>
<feature type="transmembrane region" description="Helical" evidence="1">
    <location>
        <begin position="252"/>
        <end position="275"/>
    </location>
</feature>
<keyword evidence="1" id="KW-0472">Membrane</keyword>
<feature type="transmembrane region" description="Helical" evidence="1">
    <location>
        <begin position="364"/>
        <end position="384"/>
    </location>
</feature>
<keyword evidence="1" id="KW-0812">Transmembrane</keyword>
<feature type="transmembrane region" description="Helical" evidence="1">
    <location>
        <begin position="21"/>
        <end position="40"/>
    </location>
</feature>
<dbReference type="PANTHER" id="PTHR43044">
    <property type="match status" value="1"/>
</dbReference>
<protein>
    <submittedName>
        <fullName evidence="2">Quinol:cytochrome C oxidoreductase</fullName>
    </submittedName>
</protein>
<dbReference type="EMBL" id="JBDKWZ010000001">
    <property type="protein sequence ID" value="MEN7546927.1"/>
    <property type="molecule type" value="Genomic_DNA"/>
</dbReference>
<proteinExistence type="predicted"/>
<feature type="transmembrane region" description="Helical" evidence="1">
    <location>
        <begin position="92"/>
        <end position="111"/>
    </location>
</feature>
<gene>
    <name evidence="2" type="ORF">AAG747_03360</name>
</gene>
<dbReference type="RefSeq" id="WP_346819704.1">
    <property type="nucleotide sequence ID" value="NZ_JBDKWZ010000001.1"/>
</dbReference>
<feature type="transmembrane region" description="Helical" evidence="1">
    <location>
        <begin position="295"/>
        <end position="314"/>
    </location>
</feature>